<name>A0A8J4WJN5_9TREM</name>
<accession>A0A8J4WJN5</accession>
<keyword evidence="3" id="KW-1185">Reference proteome</keyword>
<dbReference type="Proteomes" id="UP000748531">
    <property type="component" value="Unassembled WGS sequence"/>
</dbReference>
<evidence type="ECO:0000313" key="3">
    <source>
        <dbReference type="Proteomes" id="UP000748531"/>
    </source>
</evidence>
<feature type="compositionally biased region" description="Low complexity" evidence="1">
    <location>
        <begin position="272"/>
        <end position="285"/>
    </location>
</feature>
<feature type="region of interest" description="Disordered" evidence="1">
    <location>
        <begin position="266"/>
        <end position="289"/>
    </location>
</feature>
<organism evidence="2 3">
    <name type="scientific">Paragonimus heterotremus</name>
    <dbReference type="NCBI Taxonomy" id="100268"/>
    <lineage>
        <taxon>Eukaryota</taxon>
        <taxon>Metazoa</taxon>
        <taxon>Spiralia</taxon>
        <taxon>Lophotrochozoa</taxon>
        <taxon>Platyhelminthes</taxon>
        <taxon>Trematoda</taxon>
        <taxon>Digenea</taxon>
        <taxon>Plagiorchiida</taxon>
        <taxon>Troglotremata</taxon>
        <taxon>Troglotrematidae</taxon>
        <taxon>Paragonimus</taxon>
    </lineage>
</organism>
<proteinExistence type="predicted"/>
<dbReference type="AlphaFoldDB" id="A0A8J4WJN5"/>
<feature type="compositionally biased region" description="Polar residues" evidence="1">
    <location>
        <begin position="84"/>
        <end position="98"/>
    </location>
</feature>
<feature type="compositionally biased region" description="Low complexity" evidence="1">
    <location>
        <begin position="398"/>
        <end position="413"/>
    </location>
</feature>
<feature type="region of interest" description="Disordered" evidence="1">
    <location>
        <begin position="382"/>
        <end position="413"/>
    </location>
</feature>
<protein>
    <submittedName>
        <fullName evidence="2">Uncharacterized protein</fullName>
    </submittedName>
</protein>
<comment type="caution">
    <text evidence="2">The sequence shown here is derived from an EMBL/GenBank/DDBJ whole genome shotgun (WGS) entry which is preliminary data.</text>
</comment>
<feature type="compositionally biased region" description="Polar residues" evidence="1">
    <location>
        <begin position="56"/>
        <end position="73"/>
    </location>
</feature>
<gene>
    <name evidence="2" type="ORF">PHET_00787</name>
</gene>
<feature type="region of interest" description="Disordered" evidence="1">
    <location>
        <begin position="41"/>
        <end position="98"/>
    </location>
</feature>
<evidence type="ECO:0000256" key="1">
    <source>
        <dbReference type="SAM" id="MobiDB-lite"/>
    </source>
</evidence>
<dbReference type="EMBL" id="LUCH01000237">
    <property type="protein sequence ID" value="KAF5405698.1"/>
    <property type="molecule type" value="Genomic_DNA"/>
</dbReference>
<sequence length="413" mass="45219">MPYSLEDSLLSNMDASCDHTMVQQGIFSQFIAHSNADIGCSNPQSAQLNRRPPRPSNVTQKPSYRSTSASQTRGDSERKAAQDSIWSGNTQVSSSSRSIALMRRPRTPTLGRAALFARASYANVNKLEQASGVKNQNTDIRGVPDLQNEIWSNNSGANNSIGVISRSSSVNCELRDHATKLDGSPFCSTSTLTKIPDSLPTNQPNVFSIPTSSACNASDSVLKTSAQRKGYHAYDTVPFDYLETANLLPSVQLLSQGVLHRMMNHGVPAGVPQSPKSPQSMSQQSTTERPNSVLLIPVYSVDEPQMVQPYVFQHEGPQRGHRVVVSNQISEQNTITSYVPPRNMDHPSKRVDNRDTLKTFGSIKKQSRLPVACKRATITMQKPPYDPHFGEVESDNFSQVPASSQSQVSVTEI</sequence>
<evidence type="ECO:0000313" key="2">
    <source>
        <dbReference type="EMBL" id="KAF5405698.1"/>
    </source>
</evidence>
<reference evidence="2" key="1">
    <citation type="submission" date="2019-05" db="EMBL/GenBank/DDBJ databases">
        <title>Annotation for the trematode Paragonimus heterotremus.</title>
        <authorList>
            <person name="Choi Y.-J."/>
        </authorList>
    </citation>
    <scope>NUCLEOTIDE SEQUENCE</scope>
    <source>
        <strain evidence="2">LC</strain>
    </source>
</reference>
<dbReference type="OrthoDB" id="6259848at2759"/>